<dbReference type="HAMAP" id="MF_01615">
    <property type="entry name" value="PdxT"/>
    <property type="match status" value="1"/>
</dbReference>
<evidence type="ECO:0000256" key="6">
    <source>
        <dbReference type="ARBA" id="ARBA00049534"/>
    </source>
</evidence>
<dbReference type="EC" id="3.5.1.2" evidence="2"/>
<sequence length="313" mass="33327">MAVNLAPPSAPSGYSKESSSGSSGYGTPSMLLQVTIGILALQGAFAEHQVMLERVNLCSPLSSTSTMNGKGINGIDGINVVNGTNGDGKLQERLESNGEIKVVQVRTKEDLDKCDALVIPGGESTTIALLARLSGLLDPLKDFIKTKPVWGTCAGAILLSKVVTGAKKGGQELLGGMSVTIARNGWGSQVESFEAPLEVPGLKNPEDPFSGVFIRAPVLLSLDQPPEYPPIQVIARLPENVVPHAIPSDATEPLETWFGINSNLEGGGEDPKRVVAIRQGRHLLTTFHPELTRDNRFHEYFVRECVIPGLLST</sequence>
<keyword evidence="3" id="KW-0378">Hydrolase</keyword>
<dbReference type="Pfam" id="PF01174">
    <property type="entry name" value="SNO"/>
    <property type="match status" value="2"/>
</dbReference>
<evidence type="ECO:0000256" key="5">
    <source>
        <dbReference type="ARBA" id="ARBA00023239"/>
    </source>
</evidence>
<protein>
    <recommendedName>
        <fullName evidence="2">glutaminase</fullName>
        <ecNumber evidence="2">3.5.1.2</ecNumber>
    </recommendedName>
</protein>
<dbReference type="InterPro" id="IPR002161">
    <property type="entry name" value="PdxT/SNO"/>
</dbReference>
<dbReference type="GO" id="GO:0042823">
    <property type="term" value="P:pyridoxal phosphate biosynthetic process"/>
    <property type="evidence" value="ECO:0007669"/>
    <property type="project" value="InterPro"/>
</dbReference>
<dbReference type="OrthoDB" id="2039at2759"/>
<dbReference type="AlphaFoldDB" id="A0A4S8KRM3"/>
<reference evidence="8 9" key="1">
    <citation type="journal article" date="2019" name="Nat. Ecol. Evol.">
        <title>Megaphylogeny resolves global patterns of mushroom evolution.</title>
        <authorList>
            <person name="Varga T."/>
            <person name="Krizsan K."/>
            <person name="Foldi C."/>
            <person name="Dima B."/>
            <person name="Sanchez-Garcia M."/>
            <person name="Sanchez-Ramirez S."/>
            <person name="Szollosi G.J."/>
            <person name="Szarkandi J.G."/>
            <person name="Papp V."/>
            <person name="Albert L."/>
            <person name="Andreopoulos W."/>
            <person name="Angelini C."/>
            <person name="Antonin V."/>
            <person name="Barry K.W."/>
            <person name="Bougher N.L."/>
            <person name="Buchanan P."/>
            <person name="Buyck B."/>
            <person name="Bense V."/>
            <person name="Catcheside P."/>
            <person name="Chovatia M."/>
            <person name="Cooper J."/>
            <person name="Damon W."/>
            <person name="Desjardin D."/>
            <person name="Finy P."/>
            <person name="Geml J."/>
            <person name="Haridas S."/>
            <person name="Hughes K."/>
            <person name="Justo A."/>
            <person name="Karasinski D."/>
            <person name="Kautmanova I."/>
            <person name="Kiss B."/>
            <person name="Kocsube S."/>
            <person name="Kotiranta H."/>
            <person name="LaButti K.M."/>
            <person name="Lechner B.E."/>
            <person name="Liimatainen K."/>
            <person name="Lipzen A."/>
            <person name="Lukacs Z."/>
            <person name="Mihaltcheva S."/>
            <person name="Morgado L.N."/>
            <person name="Niskanen T."/>
            <person name="Noordeloos M.E."/>
            <person name="Ohm R.A."/>
            <person name="Ortiz-Santana B."/>
            <person name="Ovrebo C."/>
            <person name="Racz N."/>
            <person name="Riley R."/>
            <person name="Savchenko A."/>
            <person name="Shiryaev A."/>
            <person name="Soop K."/>
            <person name="Spirin V."/>
            <person name="Szebenyi C."/>
            <person name="Tomsovsky M."/>
            <person name="Tulloss R.E."/>
            <person name="Uehling J."/>
            <person name="Grigoriev I.V."/>
            <person name="Vagvolgyi C."/>
            <person name="Papp T."/>
            <person name="Martin F.M."/>
            <person name="Miettinen O."/>
            <person name="Hibbett D.S."/>
            <person name="Nagy L.G."/>
        </authorList>
    </citation>
    <scope>NUCLEOTIDE SEQUENCE [LARGE SCALE GENOMIC DNA]</scope>
    <source>
        <strain evidence="8 9">CBS 962.96</strain>
    </source>
</reference>
<keyword evidence="4 8" id="KW-0315">Glutamine amidotransferase</keyword>
<evidence type="ECO:0000256" key="4">
    <source>
        <dbReference type="ARBA" id="ARBA00022962"/>
    </source>
</evidence>
<evidence type="ECO:0000313" key="9">
    <source>
        <dbReference type="Proteomes" id="UP000297245"/>
    </source>
</evidence>
<evidence type="ECO:0000256" key="7">
    <source>
        <dbReference type="SAM" id="MobiDB-lite"/>
    </source>
</evidence>
<dbReference type="Gene3D" id="3.40.50.880">
    <property type="match status" value="1"/>
</dbReference>
<comment type="catalytic activity">
    <reaction evidence="6">
        <text>L-glutamine + H2O = L-glutamate + NH4(+)</text>
        <dbReference type="Rhea" id="RHEA:15889"/>
        <dbReference type="ChEBI" id="CHEBI:15377"/>
        <dbReference type="ChEBI" id="CHEBI:28938"/>
        <dbReference type="ChEBI" id="CHEBI:29985"/>
        <dbReference type="ChEBI" id="CHEBI:58359"/>
        <dbReference type="EC" id="3.5.1.2"/>
    </reaction>
</comment>
<dbReference type="Proteomes" id="UP000297245">
    <property type="component" value="Unassembled WGS sequence"/>
</dbReference>
<dbReference type="NCBIfam" id="TIGR03800">
    <property type="entry name" value="PLP_synth_Pdx2"/>
    <property type="match status" value="1"/>
</dbReference>
<dbReference type="PROSITE" id="PS51130">
    <property type="entry name" value="PDXT_SNO_2"/>
    <property type="match status" value="1"/>
</dbReference>
<keyword evidence="9" id="KW-1185">Reference proteome</keyword>
<proteinExistence type="inferred from homology"/>
<evidence type="ECO:0000313" key="8">
    <source>
        <dbReference type="EMBL" id="THU78424.1"/>
    </source>
</evidence>
<organism evidence="8 9">
    <name type="scientific">Dendrothele bispora (strain CBS 962.96)</name>
    <dbReference type="NCBI Taxonomy" id="1314807"/>
    <lineage>
        <taxon>Eukaryota</taxon>
        <taxon>Fungi</taxon>
        <taxon>Dikarya</taxon>
        <taxon>Basidiomycota</taxon>
        <taxon>Agaricomycotina</taxon>
        <taxon>Agaricomycetes</taxon>
        <taxon>Agaricomycetidae</taxon>
        <taxon>Agaricales</taxon>
        <taxon>Agaricales incertae sedis</taxon>
        <taxon>Dendrothele</taxon>
    </lineage>
</organism>
<keyword evidence="8" id="KW-0808">Transferase</keyword>
<dbReference type="InterPro" id="IPR029062">
    <property type="entry name" value="Class_I_gatase-like"/>
</dbReference>
<comment type="similarity">
    <text evidence="1">Belongs to the glutaminase PdxT/SNO family.</text>
</comment>
<dbReference type="EMBL" id="ML180194">
    <property type="protein sequence ID" value="THU78424.1"/>
    <property type="molecule type" value="Genomic_DNA"/>
</dbReference>
<dbReference type="GO" id="GO:0004359">
    <property type="term" value="F:glutaminase activity"/>
    <property type="evidence" value="ECO:0007669"/>
    <property type="project" value="UniProtKB-EC"/>
</dbReference>
<accession>A0A4S8KRM3</accession>
<keyword evidence="5" id="KW-0456">Lyase</keyword>
<evidence type="ECO:0000256" key="3">
    <source>
        <dbReference type="ARBA" id="ARBA00022801"/>
    </source>
</evidence>
<dbReference type="SUPFAM" id="SSF52317">
    <property type="entry name" value="Class I glutamine amidotransferase-like"/>
    <property type="match status" value="1"/>
</dbReference>
<dbReference type="GO" id="GO:0016740">
    <property type="term" value="F:transferase activity"/>
    <property type="evidence" value="ECO:0007669"/>
    <property type="project" value="UniProtKB-KW"/>
</dbReference>
<feature type="compositionally biased region" description="Low complexity" evidence="7">
    <location>
        <begin position="11"/>
        <end position="22"/>
    </location>
</feature>
<dbReference type="PANTHER" id="PTHR31559">
    <property type="entry name" value="PYRIDOXAL 5'-PHOSPHATE SYNTHASE SUBUNIT SNO"/>
    <property type="match status" value="1"/>
</dbReference>
<dbReference type="InterPro" id="IPR021196">
    <property type="entry name" value="PdxT/SNO_CS"/>
</dbReference>
<dbReference type="PANTHER" id="PTHR31559:SF0">
    <property type="entry name" value="PYRIDOXAL 5'-PHOSPHATE SYNTHASE SUBUNIT SNO1-RELATED"/>
    <property type="match status" value="1"/>
</dbReference>
<evidence type="ECO:0000256" key="1">
    <source>
        <dbReference type="ARBA" id="ARBA00008345"/>
    </source>
</evidence>
<dbReference type="PROSITE" id="PS01236">
    <property type="entry name" value="PDXT_SNO_1"/>
    <property type="match status" value="1"/>
</dbReference>
<dbReference type="GO" id="GO:1903600">
    <property type="term" value="C:glutaminase complex"/>
    <property type="evidence" value="ECO:0007669"/>
    <property type="project" value="TreeGrafter"/>
</dbReference>
<feature type="region of interest" description="Disordered" evidence="7">
    <location>
        <begin position="1"/>
        <end position="22"/>
    </location>
</feature>
<dbReference type="GO" id="GO:0016829">
    <property type="term" value="F:lyase activity"/>
    <property type="evidence" value="ECO:0007669"/>
    <property type="project" value="UniProtKB-KW"/>
</dbReference>
<dbReference type="GO" id="GO:0005829">
    <property type="term" value="C:cytosol"/>
    <property type="evidence" value="ECO:0007669"/>
    <property type="project" value="TreeGrafter"/>
</dbReference>
<dbReference type="CDD" id="cd01749">
    <property type="entry name" value="GATase1_PB"/>
    <property type="match status" value="1"/>
</dbReference>
<evidence type="ECO:0000256" key="2">
    <source>
        <dbReference type="ARBA" id="ARBA00012918"/>
    </source>
</evidence>
<name>A0A4S8KRM3_DENBC</name>
<dbReference type="GO" id="GO:0008614">
    <property type="term" value="P:pyridoxine metabolic process"/>
    <property type="evidence" value="ECO:0007669"/>
    <property type="project" value="TreeGrafter"/>
</dbReference>
<gene>
    <name evidence="8" type="ORF">K435DRAFT_786261</name>
</gene>